<accession>A0ABM9NCP7</accession>
<evidence type="ECO:0000313" key="2">
    <source>
        <dbReference type="Proteomes" id="UP001642485"/>
    </source>
</evidence>
<dbReference type="RefSeq" id="WP_010423150.1">
    <property type="nucleotide sequence ID" value="NZ_OY974080.1"/>
</dbReference>
<name>A0ABM9NCP7_RICHE</name>
<protein>
    <submittedName>
        <fullName evidence="1">Uncharacterized protein</fullName>
    </submittedName>
</protein>
<proteinExistence type="predicted"/>
<gene>
    <name evidence="1" type="ORF">OB144RH_06165</name>
</gene>
<evidence type="ECO:0000313" key="1">
    <source>
        <dbReference type="EMBL" id="CAK9121356.1"/>
    </source>
</evidence>
<sequence length="57" mass="6595">MLEFVWILKVKKFTWQEIYEAVMNLIDNSGFVVGNQEIIISAAKVSILKEKQVLLII</sequence>
<organism evidence="1 2">
    <name type="scientific">Rickettsia helvetica</name>
    <dbReference type="NCBI Taxonomy" id="35789"/>
    <lineage>
        <taxon>Bacteria</taxon>
        <taxon>Pseudomonadati</taxon>
        <taxon>Pseudomonadota</taxon>
        <taxon>Alphaproteobacteria</taxon>
        <taxon>Rickettsiales</taxon>
        <taxon>Rickettsiaceae</taxon>
        <taxon>Rickettsieae</taxon>
        <taxon>Rickettsia</taxon>
        <taxon>spotted fever group</taxon>
    </lineage>
</organism>
<reference evidence="1 2" key="1">
    <citation type="submission" date="2024-02" db="EMBL/GenBank/DDBJ databases">
        <authorList>
            <person name="Nijsse B."/>
            <person name="Sprong H."/>
        </authorList>
    </citation>
    <scope>NUCLEOTIDE SEQUENCE [LARGE SCALE GENOMIC DNA]</scope>
    <source>
        <strain evidence="1">OB144</strain>
    </source>
</reference>
<dbReference type="Proteomes" id="UP001642485">
    <property type="component" value="Chromosome"/>
</dbReference>
<dbReference type="EMBL" id="OZ018776">
    <property type="protein sequence ID" value="CAK9121356.1"/>
    <property type="molecule type" value="Genomic_DNA"/>
</dbReference>
<keyword evidence="2" id="KW-1185">Reference proteome</keyword>